<organism evidence="2 3">
    <name type="scientific">Araneus ventricosus</name>
    <name type="common">Orbweaver spider</name>
    <name type="synonym">Epeira ventricosa</name>
    <dbReference type="NCBI Taxonomy" id="182803"/>
    <lineage>
        <taxon>Eukaryota</taxon>
        <taxon>Metazoa</taxon>
        <taxon>Ecdysozoa</taxon>
        <taxon>Arthropoda</taxon>
        <taxon>Chelicerata</taxon>
        <taxon>Arachnida</taxon>
        <taxon>Araneae</taxon>
        <taxon>Araneomorphae</taxon>
        <taxon>Entelegynae</taxon>
        <taxon>Araneoidea</taxon>
        <taxon>Araneidae</taxon>
        <taxon>Araneus</taxon>
    </lineage>
</organism>
<proteinExistence type="predicted"/>
<feature type="region of interest" description="Disordered" evidence="1">
    <location>
        <begin position="34"/>
        <end position="64"/>
    </location>
</feature>
<dbReference type="AlphaFoldDB" id="A0A4Y2EC52"/>
<protein>
    <submittedName>
        <fullName evidence="2">Uncharacterized protein</fullName>
    </submittedName>
</protein>
<dbReference type="Proteomes" id="UP000499080">
    <property type="component" value="Unassembled WGS sequence"/>
</dbReference>
<gene>
    <name evidence="2" type="ORF">AVEN_181720_1</name>
</gene>
<keyword evidence="3" id="KW-1185">Reference proteome</keyword>
<dbReference type="EMBL" id="BGPR01000541">
    <property type="protein sequence ID" value="GBM25608.1"/>
    <property type="molecule type" value="Genomic_DNA"/>
</dbReference>
<name>A0A4Y2EC52_ARAVE</name>
<accession>A0A4Y2EC52</accession>
<evidence type="ECO:0000256" key="1">
    <source>
        <dbReference type="SAM" id="MobiDB-lite"/>
    </source>
</evidence>
<comment type="caution">
    <text evidence="2">The sequence shown here is derived from an EMBL/GenBank/DDBJ whole genome shotgun (WGS) entry which is preliminary data.</text>
</comment>
<sequence length="127" mass="13948">MPRCQLNVVSPIDGENYAPRCCLQRLSHHDDGNTAQGAVFKSSHHDEGNTCPVPFTQSRPSMRRGEKIPCPGAVCIAVTMMIGEIRRPGAVYTVLSHHDDWGRKNTLPGGCALSHHDVRGENLSRAY</sequence>
<reference evidence="2 3" key="1">
    <citation type="journal article" date="2019" name="Sci. Rep.">
        <title>Orb-weaving spider Araneus ventricosus genome elucidates the spidroin gene catalogue.</title>
        <authorList>
            <person name="Kono N."/>
            <person name="Nakamura H."/>
            <person name="Ohtoshi R."/>
            <person name="Moran D.A.P."/>
            <person name="Shinohara A."/>
            <person name="Yoshida Y."/>
            <person name="Fujiwara M."/>
            <person name="Mori M."/>
            <person name="Tomita M."/>
            <person name="Arakawa K."/>
        </authorList>
    </citation>
    <scope>NUCLEOTIDE SEQUENCE [LARGE SCALE GENOMIC DNA]</scope>
</reference>
<evidence type="ECO:0000313" key="2">
    <source>
        <dbReference type="EMBL" id="GBM25608.1"/>
    </source>
</evidence>
<evidence type="ECO:0000313" key="3">
    <source>
        <dbReference type="Proteomes" id="UP000499080"/>
    </source>
</evidence>